<proteinExistence type="predicted"/>
<organism evidence="1">
    <name type="scientific">marine sediment metagenome</name>
    <dbReference type="NCBI Taxonomy" id="412755"/>
    <lineage>
        <taxon>unclassified sequences</taxon>
        <taxon>metagenomes</taxon>
        <taxon>ecological metagenomes</taxon>
    </lineage>
</organism>
<feature type="non-terminal residue" evidence="1">
    <location>
        <position position="277"/>
    </location>
</feature>
<comment type="caution">
    <text evidence="1">The sequence shown here is derived from an EMBL/GenBank/DDBJ whole genome shotgun (WGS) entry which is preliminary data.</text>
</comment>
<dbReference type="AlphaFoldDB" id="X0S8G0"/>
<protein>
    <submittedName>
        <fullName evidence="1">Uncharacterized protein</fullName>
    </submittedName>
</protein>
<sequence>MPRFSWKSKEGYERFKDRVEGKLGHKLVDTLETWVSNKYTAKSKPPVICQKILSNGKICGERCDTMINDIINNGQNIGCECRFETERRISNQFPCNGECGKKNCVRVCGSESDLKQHISKEKFQCPLCDSYRTSKGHFYKHFRKKHKNELDEDESCEKYGIPPITRCISLPKEYKEKVNKTIYNMLDKEGGYAYLVQKVRTSIQHDIKDKNFTEEQHSYLRGIYNNENHHKIAQEILDILIERNMFAKDAMDEAGGILPNGIILRPHGGVFSLGLDR</sequence>
<gene>
    <name evidence="1" type="ORF">S01H1_10410</name>
</gene>
<reference evidence="1" key="1">
    <citation type="journal article" date="2014" name="Front. Microbiol.">
        <title>High frequency of phylogenetically diverse reductive dehalogenase-homologous genes in deep subseafloor sedimentary metagenomes.</title>
        <authorList>
            <person name="Kawai M."/>
            <person name="Futagami T."/>
            <person name="Toyoda A."/>
            <person name="Takaki Y."/>
            <person name="Nishi S."/>
            <person name="Hori S."/>
            <person name="Arai W."/>
            <person name="Tsubouchi T."/>
            <person name="Morono Y."/>
            <person name="Uchiyama I."/>
            <person name="Ito T."/>
            <person name="Fujiyama A."/>
            <person name="Inagaki F."/>
            <person name="Takami H."/>
        </authorList>
    </citation>
    <scope>NUCLEOTIDE SEQUENCE</scope>
    <source>
        <strain evidence="1">Expedition CK06-06</strain>
    </source>
</reference>
<accession>X0S8G0</accession>
<evidence type="ECO:0000313" key="1">
    <source>
        <dbReference type="EMBL" id="GAF71451.1"/>
    </source>
</evidence>
<name>X0S8G0_9ZZZZ</name>
<dbReference type="EMBL" id="BARS01005312">
    <property type="protein sequence ID" value="GAF71451.1"/>
    <property type="molecule type" value="Genomic_DNA"/>
</dbReference>